<evidence type="ECO:0000256" key="6">
    <source>
        <dbReference type="PROSITE-ProRule" id="PRU00169"/>
    </source>
</evidence>
<dbReference type="SUPFAM" id="SSF46894">
    <property type="entry name" value="C-terminal effector domain of the bipartite response regulators"/>
    <property type="match status" value="1"/>
</dbReference>
<keyword evidence="3" id="KW-0805">Transcription regulation</keyword>
<gene>
    <name evidence="10" type="ORF">CP960_10090</name>
</gene>
<dbReference type="KEGG" id="ahs:AHALO_0089"/>
<keyword evidence="2" id="KW-0902">Two-component regulatory system</keyword>
<dbReference type="OrthoDB" id="8912111at2"/>
<dbReference type="PANTHER" id="PTHR48111">
    <property type="entry name" value="REGULATOR OF RPOS"/>
    <property type="match status" value="1"/>
</dbReference>
<dbReference type="GO" id="GO:0000156">
    <property type="term" value="F:phosphorelay response regulator activity"/>
    <property type="evidence" value="ECO:0007669"/>
    <property type="project" value="TreeGrafter"/>
</dbReference>
<dbReference type="InterPro" id="IPR016032">
    <property type="entry name" value="Sig_transdc_resp-reg_C-effctor"/>
</dbReference>
<dbReference type="Pfam" id="PF00072">
    <property type="entry name" value="Response_reg"/>
    <property type="match status" value="1"/>
</dbReference>
<dbReference type="GO" id="GO:0000976">
    <property type="term" value="F:transcription cis-regulatory region binding"/>
    <property type="evidence" value="ECO:0007669"/>
    <property type="project" value="TreeGrafter"/>
</dbReference>
<dbReference type="EMBL" id="NXIF01000038">
    <property type="protein sequence ID" value="PKI80291.1"/>
    <property type="molecule type" value="Genomic_DNA"/>
</dbReference>
<feature type="modified residue" description="4-aspartylphosphate" evidence="6">
    <location>
        <position position="51"/>
    </location>
</feature>
<evidence type="ECO:0000259" key="9">
    <source>
        <dbReference type="PROSITE" id="PS51755"/>
    </source>
</evidence>
<dbReference type="SMART" id="SM00448">
    <property type="entry name" value="REC"/>
    <property type="match status" value="1"/>
</dbReference>
<dbReference type="SMART" id="SM00862">
    <property type="entry name" value="Trans_reg_C"/>
    <property type="match status" value="1"/>
</dbReference>
<dbReference type="InterPro" id="IPR036388">
    <property type="entry name" value="WH-like_DNA-bd_sf"/>
</dbReference>
<dbReference type="PANTHER" id="PTHR48111:SF21">
    <property type="entry name" value="DNA-BINDING DUAL MASTER TRANSCRIPTIONAL REGULATOR RPAA"/>
    <property type="match status" value="1"/>
</dbReference>
<dbReference type="InterPro" id="IPR001789">
    <property type="entry name" value="Sig_transdc_resp-reg_receiver"/>
</dbReference>
<feature type="domain" description="Response regulatory" evidence="8">
    <location>
        <begin position="2"/>
        <end position="116"/>
    </location>
</feature>
<evidence type="ECO:0000259" key="8">
    <source>
        <dbReference type="PROSITE" id="PS50110"/>
    </source>
</evidence>
<evidence type="ECO:0000313" key="10">
    <source>
        <dbReference type="EMBL" id="PKI80291.1"/>
    </source>
</evidence>
<evidence type="ECO:0000256" key="5">
    <source>
        <dbReference type="ARBA" id="ARBA00023163"/>
    </source>
</evidence>
<dbReference type="PROSITE" id="PS50110">
    <property type="entry name" value="RESPONSE_REGULATORY"/>
    <property type="match status" value="1"/>
</dbReference>
<dbReference type="GO" id="GO:0032993">
    <property type="term" value="C:protein-DNA complex"/>
    <property type="evidence" value="ECO:0007669"/>
    <property type="project" value="TreeGrafter"/>
</dbReference>
<dbReference type="InterPro" id="IPR011006">
    <property type="entry name" value="CheY-like_superfamily"/>
</dbReference>
<dbReference type="SUPFAM" id="SSF52172">
    <property type="entry name" value="CheY-like"/>
    <property type="match status" value="1"/>
</dbReference>
<dbReference type="GO" id="GO:0005829">
    <property type="term" value="C:cytosol"/>
    <property type="evidence" value="ECO:0007669"/>
    <property type="project" value="TreeGrafter"/>
</dbReference>
<feature type="domain" description="OmpR/PhoB-type" evidence="9">
    <location>
        <begin position="123"/>
        <end position="218"/>
    </location>
</feature>
<keyword evidence="1 6" id="KW-0597">Phosphoprotein</keyword>
<dbReference type="RefSeq" id="WP_101185287.1">
    <property type="nucleotide sequence ID" value="NZ_CP031218.1"/>
</dbReference>
<evidence type="ECO:0000256" key="7">
    <source>
        <dbReference type="PROSITE-ProRule" id="PRU01091"/>
    </source>
</evidence>
<dbReference type="Pfam" id="PF00486">
    <property type="entry name" value="Trans_reg_C"/>
    <property type="match status" value="1"/>
</dbReference>
<reference evidence="10 11" key="1">
    <citation type="submission" date="2017-09" db="EMBL/GenBank/DDBJ databases">
        <title>Genomics of the genus Arcobacter.</title>
        <authorList>
            <person name="Perez-Cataluna A."/>
            <person name="Figueras M.J."/>
            <person name="Salas-Masso N."/>
        </authorList>
    </citation>
    <scope>NUCLEOTIDE SEQUENCE [LARGE SCALE GENOMIC DNA]</scope>
    <source>
        <strain evidence="10 11">DSM 18005</strain>
    </source>
</reference>
<dbReference type="CDD" id="cd00383">
    <property type="entry name" value="trans_reg_C"/>
    <property type="match status" value="1"/>
</dbReference>
<dbReference type="GO" id="GO:0006355">
    <property type="term" value="P:regulation of DNA-templated transcription"/>
    <property type="evidence" value="ECO:0007669"/>
    <property type="project" value="InterPro"/>
</dbReference>
<name>A0A2N1J178_9BACT</name>
<dbReference type="PROSITE" id="PS51755">
    <property type="entry name" value="OMPR_PHOB"/>
    <property type="match status" value="1"/>
</dbReference>
<keyword evidence="5" id="KW-0804">Transcription</keyword>
<organism evidence="10 11">
    <name type="scientific">Malaciobacter halophilus</name>
    <dbReference type="NCBI Taxonomy" id="197482"/>
    <lineage>
        <taxon>Bacteria</taxon>
        <taxon>Pseudomonadati</taxon>
        <taxon>Campylobacterota</taxon>
        <taxon>Epsilonproteobacteria</taxon>
        <taxon>Campylobacterales</taxon>
        <taxon>Arcobacteraceae</taxon>
        <taxon>Malaciobacter</taxon>
    </lineage>
</organism>
<dbReference type="AlphaFoldDB" id="A0A2N1J178"/>
<evidence type="ECO:0000256" key="1">
    <source>
        <dbReference type="ARBA" id="ARBA00022553"/>
    </source>
</evidence>
<accession>A0A2N1J178</accession>
<evidence type="ECO:0000256" key="2">
    <source>
        <dbReference type="ARBA" id="ARBA00023012"/>
    </source>
</evidence>
<dbReference type="Gene3D" id="3.40.50.2300">
    <property type="match status" value="1"/>
</dbReference>
<dbReference type="InterPro" id="IPR001867">
    <property type="entry name" value="OmpR/PhoB-type_DNA-bd"/>
</dbReference>
<dbReference type="Proteomes" id="UP000233248">
    <property type="component" value="Unassembled WGS sequence"/>
</dbReference>
<evidence type="ECO:0000256" key="3">
    <source>
        <dbReference type="ARBA" id="ARBA00023015"/>
    </source>
</evidence>
<keyword evidence="11" id="KW-1185">Reference proteome</keyword>
<evidence type="ECO:0000313" key="11">
    <source>
        <dbReference type="Proteomes" id="UP000233248"/>
    </source>
</evidence>
<sequence>MKILLLEDDMVLNEIIEEYLIENNYDVKATTNSQEALELIYDNLFDILLLDVNVPYLNGFSLLKKLRENSIYVPTIFITSKNQADDMQEGFEAGCDDYIKKPFELDELNLRIRNLKRLYSIDSEFVQITSTIAYDVNNRIIQKQKIKYQLSKMEAKVFEYLLKNKNRAVSIQEIGLNNWVYDEVPIDTTIRTYIKNLRKIVGKDTIETIKSIGYKLKTA</sequence>
<keyword evidence="4 7" id="KW-0238">DNA-binding</keyword>
<dbReference type="Gene3D" id="1.10.10.10">
    <property type="entry name" value="Winged helix-like DNA-binding domain superfamily/Winged helix DNA-binding domain"/>
    <property type="match status" value="1"/>
</dbReference>
<proteinExistence type="predicted"/>
<protein>
    <submittedName>
        <fullName evidence="10">DNA-binding response regulator</fullName>
    </submittedName>
</protein>
<evidence type="ECO:0000256" key="4">
    <source>
        <dbReference type="ARBA" id="ARBA00023125"/>
    </source>
</evidence>
<dbReference type="CDD" id="cd17574">
    <property type="entry name" value="REC_OmpR"/>
    <property type="match status" value="1"/>
</dbReference>
<comment type="caution">
    <text evidence="10">The sequence shown here is derived from an EMBL/GenBank/DDBJ whole genome shotgun (WGS) entry which is preliminary data.</text>
</comment>
<dbReference type="InterPro" id="IPR039420">
    <property type="entry name" value="WalR-like"/>
</dbReference>
<feature type="DNA-binding region" description="OmpR/PhoB-type" evidence="7">
    <location>
        <begin position="123"/>
        <end position="218"/>
    </location>
</feature>